<dbReference type="EMBL" id="BONE01000109">
    <property type="protein sequence ID" value="GIF77911.1"/>
    <property type="molecule type" value="Genomic_DNA"/>
</dbReference>
<reference evidence="2 3" key="1">
    <citation type="submission" date="2021-01" db="EMBL/GenBank/DDBJ databases">
        <title>Whole genome shotgun sequence of Asanoa siamensis NBRC 107932.</title>
        <authorList>
            <person name="Komaki H."/>
            <person name="Tamura T."/>
        </authorList>
    </citation>
    <scope>NUCLEOTIDE SEQUENCE [LARGE SCALE GENOMIC DNA]</scope>
    <source>
        <strain evidence="2 3">NBRC 107932</strain>
    </source>
</reference>
<feature type="transmembrane region" description="Helical" evidence="1">
    <location>
        <begin position="31"/>
        <end position="50"/>
    </location>
</feature>
<evidence type="ECO:0000313" key="2">
    <source>
        <dbReference type="EMBL" id="GIF77911.1"/>
    </source>
</evidence>
<protein>
    <recommendedName>
        <fullName evidence="4">Regulator of septum formation</fullName>
    </recommendedName>
</protein>
<keyword evidence="3" id="KW-1185">Reference proteome</keyword>
<sequence length="159" mass="16518">MEPKDWIMYVCGGASLAATVAALLTARARRISIICAVVLFICAGAAGLLLRSRTGSEPPQVGASRAAPSDPLIAASVGDCVKPGSIDPDAMVPTPCGEAPFTIVKRVPLDFDTAAIAAQRDAKSERHCAGVANSDQWTWIHGTDGNGAEQLIAFCLKAR</sequence>
<keyword evidence="1" id="KW-0812">Transmembrane</keyword>
<dbReference type="RefSeq" id="WP_203718760.1">
    <property type="nucleotide sequence ID" value="NZ_BONE01000109.1"/>
</dbReference>
<evidence type="ECO:0000313" key="3">
    <source>
        <dbReference type="Proteomes" id="UP000604117"/>
    </source>
</evidence>
<name>A0ABQ4D301_9ACTN</name>
<feature type="transmembrane region" description="Helical" evidence="1">
    <location>
        <begin position="6"/>
        <end position="24"/>
    </location>
</feature>
<keyword evidence="1" id="KW-0472">Membrane</keyword>
<keyword evidence="1" id="KW-1133">Transmembrane helix</keyword>
<accession>A0ABQ4D301</accession>
<evidence type="ECO:0000256" key="1">
    <source>
        <dbReference type="SAM" id="Phobius"/>
    </source>
</evidence>
<dbReference type="Proteomes" id="UP000604117">
    <property type="component" value="Unassembled WGS sequence"/>
</dbReference>
<evidence type="ECO:0008006" key="4">
    <source>
        <dbReference type="Google" id="ProtNLM"/>
    </source>
</evidence>
<gene>
    <name evidence="2" type="ORF">Asi02nite_74290</name>
</gene>
<comment type="caution">
    <text evidence="2">The sequence shown here is derived from an EMBL/GenBank/DDBJ whole genome shotgun (WGS) entry which is preliminary data.</text>
</comment>
<proteinExistence type="predicted"/>
<organism evidence="2 3">
    <name type="scientific">Asanoa siamensis</name>
    <dbReference type="NCBI Taxonomy" id="926357"/>
    <lineage>
        <taxon>Bacteria</taxon>
        <taxon>Bacillati</taxon>
        <taxon>Actinomycetota</taxon>
        <taxon>Actinomycetes</taxon>
        <taxon>Micromonosporales</taxon>
        <taxon>Micromonosporaceae</taxon>
        <taxon>Asanoa</taxon>
    </lineage>
</organism>